<evidence type="ECO:0000313" key="3">
    <source>
        <dbReference type="EMBL" id="MDG0816960.1"/>
    </source>
</evidence>
<dbReference type="Pfam" id="PF06725">
    <property type="entry name" value="3D"/>
    <property type="match status" value="1"/>
</dbReference>
<dbReference type="RefSeq" id="WP_277578437.1">
    <property type="nucleotide sequence ID" value="NZ_JANRMI010000003.1"/>
</dbReference>
<dbReference type="EMBL" id="JANRMI010000003">
    <property type="protein sequence ID" value="MDG0816960.1"/>
    <property type="molecule type" value="Genomic_DNA"/>
</dbReference>
<feature type="signal peptide" evidence="1">
    <location>
        <begin position="1"/>
        <end position="21"/>
    </location>
</feature>
<dbReference type="InterPro" id="IPR010611">
    <property type="entry name" value="3D_dom"/>
</dbReference>
<keyword evidence="1" id="KW-0732">Signal</keyword>
<gene>
    <name evidence="3" type="ORF">NWE73_11330</name>
</gene>
<accession>A0ABT6DJE7</accession>
<evidence type="ECO:0000313" key="4">
    <source>
        <dbReference type="Proteomes" id="UP001152321"/>
    </source>
</evidence>
<evidence type="ECO:0000256" key="1">
    <source>
        <dbReference type="SAM" id="SignalP"/>
    </source>
</evidence>
<organism evidence="3 4">
    <name type="scientific">Bdellovibrio svalbardensis</name>
    <dbReference type="NCBI Taxonomy" id="2972972"/>
    <lineage>
        <taxon>Bacteria</taxon>
        <taxon>Pseudomonadati</taxon>
        <taxon>Bdellovibrionota</taxon>
        <taxon>Bdellovibrionia</taxon>
        <taxon>Bdellovibrionales</taxon>
        <taxon>Pseudobdellovibrionaceae</taxon>
        <taxon>Bdellovibrio</taxon>
    </lineage>
</organism>
<evidence type="ECO:0000259" key="2">
    <source>
        <dbReference type="Pfam" id="PF06725"/>
    </source>
</evidence>
<proteinExistence type="predicted"/>
<name>A0ABT6DJE7_9BACT</name>
<feature type="domain" description="3D" evidence="2">
    <location>
        <begin position="130"/>
        <end position="185"/>
    </location>
</feature>
<dbReference type="CDD" id="cd22785">
    <property type="entry name" value="DPBB_MltA-like"/>
    <property type="match status" value="1"/>
</dbReference>
<dbReference type="Proteomes" id="UP001152321">
    <property type="component" value="Unassembled WGS sequence"/>
</dbReference>
<feature type="chain" id="PRO_5046825342" evidence="1">
    <location>
        <begin position="22"/>
        <end position="254"/>
    </location>
</feature>
<reference evidence="3" key="1">
    <citation type="submission" date="2022-08" db="EMBL/GenBank/DDBJ databases">
        <title>Novel Bdellovibrio Species Isolated from Svalbard: Designation Bdellovibrio svalbardensis.</title>
        <authorList>
            <person name="Mitchell R.J."/>
            <person name="Choi S.Y."/>
        </authorList>
    </citation>
    <scope>NUCLEOTIDE SEQUENCE</scope>
    <source>
        <strain evidence="3">PAP01</strain>
    </source>
</reference>
<comment type="caution">
    <text evidence="3">The sequence shown here is derived from an EMBL/GenBank/DDBJ whole genome shotgun (WGS) entry which is preliminary data.</text>
</comment>
<keyword evidence="4" id="KW-1185">Reference proteome</keyword>
<dbReference type="SUPFAM" id="SSF50685">
    <property type="entry name" value="Barwin-like endoglucanases"/>
    <property type="match status" value="1"/>
</dbReference>
<dbReference type="InterPro" id="IPR036908">
    <property type="entry name" value="RlpA-like_sf"/>
</dbReference>
<protein>
    <submittedName>
        <fullName evidence="3">3D domain-containing protein</fullName>
    </submittedName>
</protein>
<dbReference type="Gene3D" id="2.40.40.10">
    <property type="entry name" value="RlpA-like domain"/>
    <property type="match status" value="1"/>
</dbReference>
<sequence length="254" mass="27961">MKTIRSALTLIFFALQLVSCAASKASDAGMLNPTIYYKPTIRTDQVRCESSEMTEMKSPQDKVLATMCLKDFNNCVMQGSCFVAVSGERLRSFNYYARGADTIPRFVEVDLKRCPYGYGVRNTCLDPYFTVAADLKIYKVGDVIFVPRLVGAAMPDGETHDGFLIIRDAGGGISGANRFDFFTGFYNHLARENTMAQLGFGDKTNAFEFRLATEDEAVLVRERRGYPGLKKVIIVSPGGPTSEADDVKGSISVN</sequence>